<gene>
    <name evidence="9" type="ORF">FHR82_005410</name>
</gene>
<keyword evidence="10" id="KW-1185">Reference proteome</keyword>
<dbReference type="InterPro" id="IPR036259">
    <property type="entry name" value="MFS_trans_sf"/>
</dbReference>
<dbReference type="AlphaFoldDB" id="A0A7W7Q8Y0"/>
<dbReference type="PANTHER" id="PTHR23517">
    <property type="entry name" value="RESISTANCE PROTEIN MDTM, PUTATIVE-RELATED-RELATED"/>
    <property type="match status" value="1"/>
</dbReference>
<evidence type="ECO:0000259" key="8">
    <source>
        <dbReference type="PROSITE" id="PS50850"/>
    </source>
</evidence>
<feature type="transmembrane region" description="Helical" evidence="7">
    <location>
        <begin position="21"/>
        <end position="44"/>
    </location>
</feature>
<dbReference type="Pfam" id="PF07690">
    <property type="entry name" value="MFS_1"/>
    <property type="match status" value="1"/>
</dbReference>
<dbReference type="PANTHER" id="PTHR23517:SF2">
    <property type="entry name" value="MULTIDRUG RESISTANCE PROTEIN MDTH"/>
    <property type="match status" value="1"/>
</dbReference>
<feature type="transmembrane region" description="Helical" evidence="7">
    <location>
        <begin position="287"/>
        <end position="319"/>
    </location>
</feature>
<evidence type="ECO:0000256" key="1">
    <source>
        <dbReference type="ARBA" id="ARBA00004651"/>
    </source>
</evidence>
<evidence type="ECO:0000256" key="6">
    <source>
        <dbReference type="ARBA" id="ARBA00023136"/>
    </source>
</evidence>
<evidence type="ECO:0000256" key="3">
    <source>
        <dbReference type="ARBA" id="ARBA00022475"/>
    </source>
</evidence>
<keyword evidence="5 7" id="KW-1133">Transmembrane helix</keyword>
<dbReference type="InterPro" id="IPR020846">
    <property type="entry name" value="MFS_dom"/>
</dbReference>
<feature type="transmembrane region" description="Helical" evidence="7">
    <location>
        <begin position="171"/>
        <end position="191"/>
    </location>
</feature>
<keyword evidence="3" id="KW-1003">Cell membrane</keyword>
<dbReference type="RefSeq" id="WP_184813189.1">
    <property type="nucleotide sequence ID" value="NZ_JACHJQ010000005.1"/>
</dbReference>
<keyword evidence="2" id="KW-0813">Transport</keyword>
<dbReference type="InterPro" id="IPR050171">
    <property type="entry name" value="MFS_Transporters"/>
</dbReference>
<evidence type="ECO:0000256" key="4">
    <source>
        <dbReference type="ARBA" id="ARBA00022692"/>
    </source>
</evidence>
<dbReference type="InterPro" id="IPR011701">
    <property type="entry name" value="MFS"/>
</dbReference>
<feature type="transmembrane region" description="Helical" evidence="7">
    <location>
        <begin position="83"/>
        <end position="101"/>
    </location>
</feature>
<feature type="transmembrane region" description="Helical" evidence="7">
    <location>
        <begin position="50"/>
        <end position="71"/>
    </location>
</feature>
<dbReference type="SUPFAM" id="SSF103473">
    <property type="entry name" value="MFS general substrate transporter"/>
    <property type="match status" value="1"/>
</dbReference>
<feature type="domain" description="Major facilitator superfamily (MFS) profile" evidence="8">
    <location>
        <begin position="1"/>
        <end position="196"/>
    </location>
</feature>
<evidence type="ECO:0000313" key="9">
    <source>
        <dbReference type="EMBL" id="MBB4909157.1"/>
    </source>
</evidence>
<sequence length="412" mass="42827">MPIATLLSRVIPPDALRRKLIAIRLAESIGKGVFISGSVVYFTLHVGLSAGQVGLGLSAAGFSGLVSSVVFGMVADRMSRRKLLCALFLTLAAGFGLYSLVDTAGAFFALVMCVGFVEYGTSPTMSALMGTLVPPDERVRLKAMMRSVFNIGFSVGIGVAAAAALSPRLLVVIPLTTAALMVVAAVLVTRLPEGERKTIPSGLAKFAAVRDLPFLGVIGVSAVLASHVTIVLVTLPLWALSRTSVPHFVVPLLLIFNTVFVILFQVRASKGAETVAGACRTARRSGFWLAGGCLVIALTALTSNMVVVTVAIVAAVLVLSTAEIMQSASAWGLGFGLAPEHAQGEYLGAFDLHVITQNIAGPAVLSGVVIAFGLWGWVAVAVVVLVAATVITPVARNSERRLVAQQPELATV</sequence>
<evidence type="ECO:0000313" key="10">
    <source>
        <dbReference type="Proteomes" id="UP000520767"/>
    </source>
</evidence>
<feature type="transmembrane region" description="Helical" evidence="7">
    <location>
        <begin position="107"/>
        <end position="128"/>
    </location>
</feature>
<organism evidence="9 10">
    <name type="scientific">Actinophytocola algeriensis</name>
    <dbReference type="NCBI Taxonomy" id="1768010"/>
    <lineage>
        <taxon>Bacteria</taxon>
        <taxon>Bacillati</taxon>
        <taxon>Actinomycetota</taxon>
        <taxon>Actinomycetes</taxon>
        <taxon>Pseudonocardiales</taxon>
        <taxon>Pseudonocardiaceae</taxon>
    </lineage>
</organism>
<name>A0A7W7Q8Y0_9PSEU</name>
<dbReference type="GO" id="GO:0005886">
    <property type="term" value="C:plasma membrane"/>
    <property type="evidence" value="ECO:0007669"/>
    <property type="project" value="UniProtKB-SubCell"/>
</dbReference>
<dbReference type="GO" id="GO:0022857">
    <property type="term" value="F:transmembrane transporter activity"/>
    <property type="evidence" value="ECO:0007669"/>
    <property type="project" value="InterPro"/>
</dbReference>
<evidence type="ECO:0000256" key="5">
    <source>
        <dbReference type="ARBA" id="ARBA00022989"/>
    </source>
</evidence>
<accession>A0A7W7Q8Y0</accession>
<evidence type="ECO:0000256" key="7">
    <source>
        <dbReference type="SAM" id="Phobius"/>
    </source>
</evidence>
<keyword evidence="6 7" id="KW-0472">Membrane</keyword>
<dbReference type="Gene3D" id="1.20.1250.20">
    <property type="entry name" value="MFS general substrate transporter like domains"/>
    <property type="match status" value="1"/>
</dbReference>
<keyword evidence="4 7" id="KW-0812">Transmembrane</keyword>
<evidence type="ECO:0000256" key="2">
    <source>
        <dbReference type="ARBA" id="ARBA00022448"/>
    </source>
</evidence>
<dbReference type="EMBL" id="JACHJQ010000005">
    <property type="protein sequence ID" value="MBB4909157.1"/>
    <property type="molecule type" value="Genomic_DNA"/>
</dbReference>
<comment type="caution">
    <text evidence="9">The sequence shown here is derived from an EMBL/GenBank/DDBJ whole genome shotgun (WGS) entry which is preliminary data.</text>
</comment>
<feature type="transmembrane region" description="Helical" evidence="7">
    <location>
        <begin position="245"/>
        <end position="266"/>
    </location>
</feature>
<proteinExistence type="predicted"/>
<feature type="transmembrane region" description="Helical" evidence="7">
    <location>
        <begin position="212"/>
        <end position="239"/>
    </location>
</feature>
<comment type="subcellular location">
    <subcellularLocation>
        <location evidence="1">Cell membrane</location>
        <topology evidence="1">Multi-pass membrane protein</topology>
    </subcellularLocation>
</comment>
<protein>
    <submittedName>
        <fullName evidence="9">MFS family permease</fullName>
    </submittedName>
</protein>
<reference evidence="9 10" key="1">
    <citation type="submission" date="2020-08" db="EMBL/GenBank/DDBJ databases">
        <title>Genomic Encyclopedia of Type Strains, Phase III (KMG-III): the genomes of soil and plant-associated and newly described type strains.</title>
        <authorList>
            <person name="Whitman W."/>
        </authorList>
    </citation>
    <scope>NUCLEOTIDE SEQUENCE [LARGE SCALE GENOMIC DNA]</scope>
    <source>
        <strain evidence="9 10">CECT 8960</strain>
    </source>
</reference>
<feature type="transmembrane region" description="Helical" evidence="7">
    <location>
        <begin position="148"/>
        <end position="165"/>
    </location>
</feature>
<dbReference type="PROSITE" id="PS50850">
    <property type="entry name" value="MFS"/>
    <property type="match status" value="1"/>
</dbReference>
<dbReference type="Proteomes" id="UP000520767">
    <property type="component" value="Unassembled WGS sequence"/>
</dbReference>
<feature type="transmembrane region" description="Helical" evidence="7">
    <location>
        <begin position="374"/>
        <end position="395"/>
    </location>
</feature>